<evidence type="ECO:0000259" key="1">
    <source>
        <dbReference type="Pfam" id="PF01609"/>
    </source>
</evidence>
<evidence type="ECO:0000313" key="2">
    <source>
        <dbReference type="EMBL" id="MPN09507.1"/>
    </source>
</evidence>
<dbReference type="InterPro" id="IPR002559">
    <property type="entry name" value="Transposase_11"/>
</dbReference>
<dbReference type="EMBL" id="VSSQ01055619">
    <property type="protein sequence ID" value="MPN09507.1"/>
    <property type="molecule type" value="Genomic_DNA"/>
</dbReference>
<dbReference type="Pfam" id="PF01609">
    <property type="entry name" value="DDE_Tnp_1"/>
    <property type="match status" value="1"/>
</dbReference>
<sequence length="147" mass="16803">MLTTLDGLVTDYVITPANTDDRAAVWDLVDSYDNITMLGDKGYTKADLNADLKSEKGIELLPVQKSNSKVQFPKSIRHLIFKLRRRIETTASQLTQQLNIEQVLAKSFWGLQTRIKTKLLAYNLCYYINKLIGQDIEISRIKHLIFG</sequence>
<organism evidence="2">
    <name type="scientific">bioreactor metagenome</name>
    <dbReference type="NCBI Taxonomy" id="1076179"/>
    <lineage>
        <taxon>unclassified sequences</taxon>
        <taxon>metagenomes</taxon>
        <taxon>ecological metagenomes</taxon>
    </lineage>
</organism>
<comment type="caution">
    <text evidence="2">The sequence shown here is derived from an EMBL/GenBank/DDBJ whole genome shotgun (WGS) entry which is preliminary data.</text>
</comment>
<name>A0A645F5P5_9ZZZZ</name>
<protein>
    <submittedName>
        <fullName evidence="2">IS982 family transposase ISCth1</fullName>
    </submittedName>
</protein>
<feature type="domain" description="Transposase IS4-like" evidence="1">
    <location>
        <begin position="4"/>
        <end position="124"/>
    </location>
</feature>
<dbReference type="GO" id="GO:0004803">
    <property type="term" value="F:transposase activity"/>
    <property type="evidence" value="ECO:0007669"/>
    <property type="project" value="InterPro"/>
</dbReference>
<dbReference type="AlphaFoldDB" id="A0A645F5P5"/>
<accession>A0A645F5P5</accession>
<gene>
    <name evidence="2" type="ORF">SDC9_156797</name>
</gene>
<proteinExistence type="predicted"/>
<dbReference type="GO" id="GO:0003677">
    <property type="term" value="F:DNA binding"/>
    <property type="evidence" value="ECO:0007669"/>
    <property type="project" value="InterPro"/>
</dbReference>
<reference evidence="2" key="1">
    <citation type="submission" date="2019-08" db="EMBL/GenBank/DDBJ databases">
        <authorList>
            <person name="Kucharzyk K."/>
            <person name="Murdoch R.W."/>
            <person name="Higgins S."/>
            <person name="Loffler F."/>
        </authorList>
    </citation>
    <scope>NUCLEOTIDE SEQUENCE</scope>
</reference>
<dbReference type="GO" id="GO:0006313">
    <property type="term" value="P:DNA transposition"/>
    <property type="evidence" value="ECO:0007669"/>
    <property type="project" value="InterPro"/>
</dbReference>